<sequence>MFFAFGFYSPDTLRLEASVLNTTGDRVVVNLILSSKYASSPLAQVASTFIDPDTGIPFMGITDPVHRVSYGIVLPPLATSGSNPTEFIASITSPIAGQWVGLALGGAMLQNLLLVAWPNGNSVVHSTRMAATYDQPTPYAGPVITDLQHTMVNATHWKWVFRCQNCTNWGTGGSLPVSGGGVLAWAYSSAPVTTPSNPNSDFLEHTDFGFFGISYADAHASQADYDNWAAGGTGGGSGTPTSQPPTTPTSQPTVSATPYDYIVVGAGPGGLVTADRLSETGKKVLLLERGGPSTWETGGRYQPDWLAGQPYTKFDVPGLFESMFSDGNQFWWCRDINVFAGCLLGGGSTINGGLYWYPPDSDFSVANGWPSSWANHAPYTQKMKTRLPSTDHSSMDGIRYLPQSFNVAKRLLDPQGYRQLTINDEPNQKDHVYGYSSFFFQGGKRTGPTGTYFKTAKARPNFTYRDYTFVNSIIRNGTKILGVQTNDTSLGPNGFIPVTPNGRVILSGGSFGSPRLLFSAGIGPTDMLTIAQGDSVVGPKMPPQAQWINLPVGENVQDNPSINLVFTHPEIDAYENWAEIMSDPRPADAAQYISSQSGVFASSSPRMNFWRAYGGSDGKTRWLQGTVRPGAASVTTSYPYNTSQIFTITTYLSTGITSKGRIGIDVALRPRVLVEPWFTDPIDKAVLLQGINDIVASVGNVSGLTLITPDNTTTISAYVNNYGTGNMNSNHWIGANKLGTSASNSVVDANAKVFGTDNLFVVDASIIPSMPMGNPQGAIMATAEQAVAKIIALAGGP</sequence>
<proteinExistence type="inferred from homology"/>
<dbReference type="CDD" id="cd09630">
    <property type="entry name" value="CDH_like_cytochrome"/>
    <property type="match status" value="1"/>
</dbReference>
<dbReference type="Pfam" id="PF05199">
    <property type="entry name" value="GMC_oxred_C"/>
    <property type="match status" value="1"/>
</dbReference>
<dbReference type="GO" id="GO:0016614">
    <property type="term" value="F:oxidoreductase activity, acting on CH-OH group of donors"/>
    <property type="evidence" value="ECO:0007669"/>
    <property type="project" value="InterPro"/>
</dbReference>
<dbReference type="Pfam" id="PF00732">
    <property type="entry name" value="GMC_oxred_N"/>
    <property type="match status" value="1"/>
</dbReference>
<protein>
    <submittedName>
        <fullName evidence="5">Substrate-specific activator of APC-dependent proteolysis</fullName>
    </submittedName>
</protein>
<dbReference type="Gene3D" id="3.30.410.10">
    <property type="entry name" value="Cholesterol Oxidase, domain 2"/>
    <property type="match status" value="1"/>
</dbReference>
<dbReference type="RefSeq" id="XP_036626204.1">
    <property type="nucleotide sequence ID" value="XM_036771583.1"/>
</dbReference>
<dbReference type="PANTHER" id="PTHR47190">
    <property type="entry name" value="DEHYDROGENASE, PUTATIVE-RELATED"/>
    <property type="match status" value="1"/>
</dbReference>
<dbReference type="GO" id="GO:0050660">
    <property type="term" value="F:flavin adenine dinucleotide binding"/>
    <property type="evidence" value="ECO:0007669"/>
    <property type="project" value="InterPro"/>
</dbReference>
<dbReference type="InterPro" id="IPR036188">
    <property type="entry name" value="FAD/NAD-bd_sf"/>
</dbReference>
<name>A0A8H6ZHL6_PLEOS</name>
<dbReference type="InterPro" id="IPR015920">
    <property type="entry name" value="Cellobiose_DH-like_cyt"/>
</dbReference>
<dbReference type="SUPFAM" id="SSF49344">
    <property type="entry name" value="CBD9-like"/>
    <property type="match status" value="1"/>
</dbReference>
<evidence type="ECO:0000259" key="4">
    <source>
        <dbReference type="PROSITE" id="PS00623"/>
    </source>
</evidence>
<dbReference type="SUPFAM" id="SSF54373">
    <property type="entry name" value="FAD-linked reductases, C-terminal domain"/>
    <property type="match status" value="1"/>
</dbReference>
<evidence type="ECO:0000313" key="5">
    <source>
        <dbReference type="EMBL" id="KAF7419350.1"/>
    </source>
</evidence>
<gene>
    <name evidence="5" type="primary">CDH1_1</name>
    <name evidence="5" type="ORF">PC9H_001937</name>
</gene>
<dbReference type="PANTHER" id="PTHR47190:SF1">
    <property type="entry name" value="GLUCOSE-METHANOL-CHOLINE OXIDOREDUCTASE N-TERMINAL DOMAIN-CONTAINING PROTEIN"/>
    <property type="match status" value="1"/>
</dbReference>
<dbReference type="InterPro" id="IPR053208">
    <property type="entry name" value="GMC_Oxidoreductase_CD"/>
</dbReference>
<feature type="domain" description="Glucose-methanol-choline oxidoreductase N-terminal" evidence="4">
    <location>
        <begin position="341"/>
        <end position="364"/>
    </location>
</feature>
<dbReference type="SUPFAM" id="SSF51905">
    <property type="entry name" value="FAD/NAD(P)-binding domain"/>
    <property type="match status" value="1"/>
</dbReference>
<evidence type="ECO:0000256" key="1">
    <source>
        <dbReference type="ARBA" id="ARBA00001974"/>
    </source>
</evidence>
<dbReference type="InterPro" id="IPR007867">
    <property type="entry name" value="GMC_OxRtase_C"/>
</dbReference>
<dbReference type="AlphaFoldDB" id="A0A8H6ZHL6"/>
<dbReference type="InterPro" id="IPR000172">
    <property type="entry name" value="GMC_OxRdtase_N"/>
</dbReference>
<evidence type="ECO:0000256" key="3">
    <source>
        <dbReference type="SAM" id="MobiDB-lite"/>
    </source>
</evidence>
<comment type="caution">
    <text evidence="5">The sequence shown here is derived from an EMBL/GenBank/DDBJ whole genome shotgun (WGS) entry which is preliminary data.</text>
</comment>
<dbReference type="VEuPathDB" id="FungiDB:PC9H_001937"/>
<feature type="region of interest" description="Disordered" evidence="3">
    <location>
        <begin position="227"/>
        <end position="254"/>
    </location>
</feature>
<evidence type="ECO:0000256" key="2">
    <source>
        <dbReference type="RuleBase" id="RU003968"/>
    </source>
</evidence>
<comment type="cofactor">
    <cofactor evidence="1">
        <name>FAD</name>
        <dbReference type="ChEBI" id="CHEBI:57692"/>
    </cofactor>
</comment>
<reference evidence="5" key="1">
    <citation type="submission" date="2019-07" db="EMBL/GenBank/DDBJ databases">
        <authorList>
            <person name="Palmer J.M."/>
        </authorList>
    </citation>
    <scope>NUCLEOTIDE SEQUENCE</scope>
    <source>
        <strain evidence="5">PC9</strain>
    </source>
</reference>
<accession>A0A8H6ZHL6</accession>
<dbReference type="Proteomes" id="UP000623687">
    <property type="component" value="Unassembled WGS sequence"/>
</dbReference>
<dbReference type="Pfam" id="PF16010">
    <property type="entry name" value="CDH-cyt"/>
    <property type="match status" value="1"/>
</dbReference>
<dbReference type="GeneID" id="59371778"/>
<evidence type="ECO:0000313" key="6">
    <source>
        <dbReference type="Proteomes" id="UP000623687"/>
    </source>
</evidence>
<dbReference type="Gene3D" id="2.60.40.1210">
    <property type="entry name" value="Cellobiose dehydrogenase, cytochrome domain"/>
    <property type="match status" value="1"/>
</dbReference>
<dbReference type="PRINTS" id="PR00411">
    <property type="entry name" value="PNDRDTASEI"/>
</dbReference>
<dbReference type="EMBL" id="JACETU010000010">
    <property type="protein sequence ID" value="KAF7419350.1"/>
    <property type="molecule type" value="Genomic_DNA"/>
</dbReference>
<keyword evidence="6" id="KW-1185">Reference proteome</keyword>
<comment type="similarity">
    <text evidence="2">Belongs to the GMC oxidoreductase family.</text>
</comment>
<keyword evidence="2" id="KW-0274">FAD</keyword>
<dbReference type="PROSITE" id="PS00623">
    <property type="entry name" value="GMC_OXRED_1"/>
    <property type="match status" value="1"/>
</dbReference>
<dbReference type="Gene3D" id="3.50.50.60">
    <property type="entry name" value="FAD/NAD(P)-binding domain"/>
    <property type="match status" value="1"/>
</dbReference>
<organism evidence="5 6">
    <name type="scientific">Pleurotus ostreatus</name>
    <name type="common">Oyster mushroom</name>
    <name type="synonym">White-rot fungus</name>
    <dbReference type="NCBI Taxonomy" id="5322"/>
    <lineage>
        <taxon>Eukaryota</taxon>
        <taxon>Fungi</taxon>
        <taxon>Dikarya</taxon>
        <taxon>Basidiomycota</taxon>
        <taxon>Agaricomycotina</taxon>
        <taxon>Agaricomycetes</taxon>
        <taxon>Agaricomycetidae</taxon>
        <taxon>Agaricales</taxon>
        <taxon>Pleurotineae</taxon>
        <taxon>Pleurotaceae</taxon>
        <taxon>Pleurotus</taxon>
    </lineage>
</organism>
<dbReference type="OrthoDB" id="413885at2759"/>
<keyword evidence="2" id="KW-0285">Flavoprotein</keyword>